<dbReference type="GO" id="GO:1901981">
    <property type="term" value="F:phosphatidylinositol phosphate binding"/>
    <property type="evidence" value="ECO:0007669"/>
    <property type="project" value="TreeGrafter"/>
</dbReference>
<evidence type="ECO:0000256" key="9">
    <source>
        <dbReference type="ARBA" id="ARBA00023136"/>
    </source>
</evidence>
<keyword evidence="5" id="KW-0963">Cytoplasm</keyword>
<sequence>MVLGLIGSSFSIHEWDTMKPRMAEDDITVIVRNPITHNTWDQGKFTTYEIHIKTRNRAFSVGESIVRRRYSDFVWLRKHLYDQHFDVTVPNLPKSVWFNRFSEQVVSSRIPGLKQFLDKVVEVTQYLSDSYVHLFLQTCLSPSDITAVVEGHKGNGVEGEILKYSSSQPGSSNDNLDILGSDDSGIDSGSSPMTVPNSLDTDYVMPGPSTPCSDSDSTITIDSTDGTSLCENCGGERTTSVVIPPQASSTPVDMGQLNINGDPENTIQITEKPEECFVGGTNLQHILQQQSQCLCPQSQNPTKKNRNKNKRVSFSKEVTVAQIVEKPSLQINSAGRQSQPKVKILSHISSDIC</sequence>
<dbReference type="GO" id="GO:0006886">
    <property type="term" value="P:intracellular protein transport"/>
    <property type="evidence" value="ECO:0007669"/>
    <property type="project" value="InterPro"/>
</dbReference>
<comment type="subcellular location">
    <subcellularLocation>
        <location evidence="2">Cytoplasm</location>
    </subcellularLocation>
    <subcellularLocation>
        <location evidence="10">Endomembrane system</location>
        <topology evidence="10">Peripheral membrane protein</topology>
        <orientation evidence="10">Cytoplasmic side</orientation>
    </subcellularLocation>
    <subcellularLocation>
        <location evidence="1">Endosome</location>
    </subcellularLocation>
</comment>
<keyword evidence="13" id="KW-1185">Reference proteome</keyword>
<dbReference type="InterPro" id="IPR043544">
    <property type="entry name" value="SNX10/11"/>
</dbReference>
<feature type="compositionally biased region" description="Polar residues" evidence="11">
    <location>
        <begin position="165"/>
        <end position="175"/>
    </location>
</feature>
<keyword evidence="7" id="KW-0653">Protein transport</keyword>
<evidence type="ECO:0000256" key="6">
    <source>
        <dbReference type="ARBA" id="ARBA00022753"/>
    </source>
</evidence>
<comment type="caution">
    <text evidence="12">The sequence shown here is derived from an EMBL/GenBank/DDBJ whole genome shotgun (WGS) entry which is preliminary data.</text>
</comment>
<organism evidence="12 13">
    <name type="scientific">Owenia fusiformis</name>
    <name type="common">Polychaete worm</name>
    <dbReference type="NCBI Taxonomy" id="6347"/>
    <lineage>
        <taxon>Eukaryota</taxon>
        <taxon>Metazoa</taxon>
        <taxon>Spiralia</taxon>
        <taxon>Lophotrochozoa</taxon>
        <taxon>Annelida</taxon>
        <taxon>Polychaeta</taxon>
        <taxon>Sedentaria</taxon>
        <taxon>Canalipalpata</taxon>
        <taxon>Sabellida</taxon>
        <taxon>Oweniida</taxon>
        <taxon>Oweniidae</taxon>
        <taxon>Owenia</taxon>
    </lineage>
</organism>
<feature type="compositionally biased region" description="Low complexity" evidence="11">
    <location>
        <begin position="176"/>
        <end position="191"/>
    </location>
</feature>
<dbReference type="Pfam" id="PF00787">
    <property type="entry name" value="PX"/>
    <property type="match status" value="1"/>
</dbReference>
<dbReference type="OrthoDB" id="5227681at2759"/>
<feature type="region of interest" description="Disordered" evidence="11">
    <location>
        <begin position="165"/>
        <end position="196"/>
    </location>
</feature>
<evidence type="ECO:0000256" key="10">
    <source>
        <dbReference type="ARBA" id="ARBA00029433"/>
    </source>
</evidence>
<dbReference type="PROSITE" id="PS50195">
    <property type="entry name" value="PX"/>
    <property type="match status" value="1"/>
</dbReference>
<name>A0A8J1Y1L3_OWEFU</name>
<evidence type="ECO:0000256" key="3">
    <source>
        <dbReference type="ARBA" id="ARBA00010883"/>
    </source>
</evidence>
<evidence type="ECO:0000313" key="13">
    <source>
        <dbReference type="Proteomes" id="UP000749559"/>
    </source>
</evidence>
<keyword evidence="8" id="KW-0446">Lipid-binding</keyword>
<dbReference type="Proteomes" id="UP000749559">
    <property type="component" value="Unassembled WGS sequence"/>
</dbReference>
<comment type="similarity">
    <text evidence="3">Belongs to the sorting nexin family.</text>
</comment>
<dbReference type="GO" id="GO:0005768">
    <property type="term" value="C:endosome"/>
    <property type="evidence" value="ECO:0007669"/>
    <property type="project" value="UniProtKB-SubCell"/>
</dbReference>
<evidence type="ECO:0000256" key="1">
    <source>
        <dbReference type="ARBA" id="ARBA00004177"/>
    </source>
</evidence>
<proteinExistence type="inferred from homology"/>
<dbReference type="PANTHER" id="PTHR46209:SF3">
    <property type="entry name" value="PX DOMAIN-CONTAINING PROTEIN"/>
    <property type="match status" value="1"/>
</dbReference>
<dbReference type="Gene3D" id="3.30.1520.10">
    <property type="entry name" value="Phox-like domain"/>
    <property type="match status" value="1"/>
</dbReference>
<evidence type="ECO:0000256" key="7">
    <source>
        <dbReference type="ARBA" id="ARBA00022927"/>
    </source>
</evidence>
<evidence type="ECO:0000256" key="8">
    <source>
        <dbReference type="ARBA" id="ARBA00023121"/>
    </source>
</evidence>
<dbReference type="PANTHER" id="PTHR46209">
    <property type="entry name" value="PX DOMAIN-CONTAINING PROTEIN"/>
    <property type="match status" value="1"/>
</dbReference>
<evidence type="ECO:0000256" key="5">
    <source>
        <dbReference type="ARBA" id="ARBA00022490"/>
    </source>
</evidence>
<dbReference type="EMBL" id="CAIIXF020000001">
    <property type="protein sequence ID" value="CAH1773680.1"/>
    <property type="molecule type" value="Genomic_DNA"/>
</dbReference>
<keyword evidence="6" id="KW-0967">Endosome</keyword>
<gene>
    <name evidence="12" type="ORF">OFUS_LOCUS1248</name>
</gene>
<dbReference type="SUPFAM" id="SSF64268">
    <property type="entry name" value="PX domain"/>
    <property type="match status" value="1"/>
</dbReference>
<evidence type="ECO:0000256" key="11">
    <source>
        <dbReference type="SAM" id="MobiDB-lite"/>
    </source>
</evidence>
<keyword evidence="9" id="KW-0472">Membrane</keyword>
<evidence type="ECO:0000313" key="12">
    <source>
        <dbReference type="EMBL" id="CAH1773680.1"/>
    </source>
</evidence>
<accession>A0A8J1Y1L3</accession>
<evidence type="ECO:0000256" key="4">
    <source>
        <dbReference type="ARBA" id="ARBA00022448"/>
    </source>
</evidence>
<evidence type="ECO:0000256" key="2">
    <source>
        <dbReference type="ARBA" id="ARBA00004496"/>
    </source>
</evidence>
<dbReference type="GO" id="GO:0016050">
    <property type="term" value="P:vesicle organization"/>
    <property type="evidence" value="ECO:0007669"/>
    <property type="project" value="TreeGrafter"/>
</dbReference>
<dbReference type="InterPro" id="IPR036871">
    <property type="entry name" value="PX_dom_sf"/>
</dbReference>
<dbReference type="SMART" id="SM00312">
    <property type="entry name" value="PX"/>
    <property type="match status" value="1"/>
</dbReference>
<reference evidence="12" key="1">
    <citation type="submission" date="2022-03" db="EMBL/GenBank/DDBJ databases">
        <authorList>
            <person name="Martin C."/>
        </authorList>
    </citation>
    <scope>NUCLEOTIDE SEQUENCE</scope>
</reference>
<dbReference type="AlphaFoldDB" id="A0A8J1Y1L3"/>
<protein>
    <submittedName>
        <fullName evidence="12">Uncharacterized protein</fullName>
    </submittedName>
</protein>
<keyword evidence="4" id="KW-0813">Transport</keyword>
<dbReference type="InterPro" id="IPR001683">
    <property type="entry name" value="PX_dom"/>
</dbReference>